<feature type="region of interest" description="Disordered" evidence="6">
    <location>
        <begin position="541"/>
        <end position="564"/>
    </location>
</feature>
<comment type="subcellular location">
    <subcellularLocation>
        <location evidence="1">Membrane</location>
        <topology evidence="1">Multi-pass membrane protein</topology>
    </subcellularLocation>
</comment>
<evidence type="ECO:0000256" key="5">
    <source>
        <dbReference type="ARBA" id="ARBA00023136"/>
    </source>
</evidence>
<dbReference type="InterPro" id="IPR036259">
    <property type="entry name" value="MFS_trans_sf"/>
</dbReference>
<reference evidence="9 10" key="1">
    <citation type="journal article" date="2016" name="Nat. Commun.">
        <title>Ectomycorrhizal ecology is imprinted in the genome of the dominant symbiotic fungus Cenococcum geophilum.</title>
        <authorList>
            <consortium name="DOE Joint Genome Institute"/>
            <person name="Peter M."/>
            <person name="Kohler A."/>
            <person name="Ohm R.A."/>
            <person name="Kuo A."/>
            <person name="Krutzmann J."/>
            <person name="Morin E."/>
            <person name="Arend M."/>
            <person name="Barry K.W."/>
            <person name="Binder M."/>
            <person name="Choi C."/>
            <person name="Clum A."/>
            <person name="Copeland A."/>
            <person name="Grisel N."/>
            <person name="Haridas S."/>
            <person name="Kipfer T."/>
            <person name="LaButti K."/>
            <person name="Lindquist E."/>
            <person name="Lipzen A."/>
            <person name="Maire R."/>
            <person name="Meier B."/>
            <person name="Mihaltcheva S."/>
            <person name="Molinier V."/>
            <person name="Murat C."/>
            <person name="Poggeler S."/>
            <person name="Quandt C.A."/>
            <person name="Sperisen C."/>
            <person name="Tritt A."/>
            <person name="Tisserant E."/>
            <person name="Crous P.W."/>
            <person name="Henrissat B."/>
            <person name="Nehls U."/>
            <person name="Egli S."/>
            <person name="Spatafora J.W."/>
            <person name="Grigoriev I.V."/>
            <person name="Martin F.M."/>
        </authorList>
    </citation>
    <scope>NUCLEOTIDE SEQUENCE [LARGE SCALE GENOMIC DNA]</scope>
    <source>
        <strain evidence="9 10">CBS 459.81</strain>
    </source>
</reference>
<evidence type="ECO:0000259" key="8">
    <source>
        <dbReference type="PROSITE" id="PS50850"/>
    </source>
</evidence>
<dbReference type="InterPro" id="IPR010573">
    <property type="entry name" value="MFS_Str1/Tri12-like"/>
</dbReference>
<gene>
    <name evidence="9" type="ORF">K432DRAFT_314110</name>
</gene>
<keyword evidence="3 7" id="KW-0812">Transmembrane</keyword>
<evidence type="ECO:0000256" key="6">
    <source>
        <dbReference type="SAM" id="MobiDB-lite"/>
    </source>
</evidence>
<feature type="transmembrane region" description="Helical" evidence="7">
    <location>
        <begin position="332"/>
        <end position="351"/>
    </location>
</feature>
<dbReference type="InterPro" id="IPR005829">
    <property type="entry name" value="Sugar_transporter_CS"/>
</dbReference>
<dbReference type="OrthoDB" id="2587356at2759"/>
<dbReference type="AlphaFoldDB" id="A0A8E2DWS0"/>
<evidence type="ECO:0000256" key="3">
    <source>
        <dbReference type="ARBA" id="ARBA00022692"/>
    </source>
</evidence>
<keyword evidence="10" id="KW-1185">Reference proteome</keyword>
<dbReference type="EMBL" id="KV746085">
    <property type="protein sequence ID" value="OCK72990.1"/>
    <property type="molecule type" value="Genomic_DNA"/>
</dbReference>
<feature type="transmembrane region" description="Helical" evidence="7">
    <location>
        <begin position="66"/>
        <end position="84"/>
    </location>
</feature>
<dbReference type="PROSITE" id="PS00216">
    <property type="entry name" value="SUGAR_TRANSPORT_1"/>
    <property type="match status" value="1"/>
</dbReference>
<organism evidence="9 10">
    <name type="scientific">Lepidopterella palustris CBS 459.81</name>
    <dbReference type="NCBI Taxonomy" id="1314670"/>
    <lineage>
        <taxon>Eukaryota</taxon>
        <taxon>Fungi</taxon>
        <taxon>Dikarya</taxon>
        <taxon>Ascomycota</taxon>
        <taxon>Pezizomycotina</taxon>
        <taxon>Dothideomycetes</taxon>
        <taxon>Pleosporomycetidae</taxon>
        <taxon>Mytilinidiales</taxon>
        <taxon>Argynnaceae</taxon>
        <taxon>Lepidopterella</taxon>
    </lineage>
</organism>
<feature type="transmembrane region" description="Helical" evidence="7">
    <location>
        <begin position="34"/>
        <end position="54"/>
    </location>
</feature>
<keyword evidence="4 7" id="KW-1133">Transmembrane helix</keyword>
<feature type="transmembrane region" description="Helical" evidence="7">
    <location>
        <begin position="357"/>
        <end position="377"/>
    </location>
</feature>
<accession>A0A8E2DWS0</accession>
<dbReference type="Proteomes" id="UP000250266">
    <property type="component" value="Unassembled WGS sequence"/>
</dbReference>
<sequence>MSQSLELGFLASTAAITMPSAVLTSIDDDIGPNAAYAWMTTSQVVAVAIFSPLAGRLSDIFGRRNFILFGGLLGMIGSIISATAHRVEVVIGGGIFLGTASAFQQLVWAGIGEIIPRKYRGMVTALIEACVFPAGAFGPIIANSIVATTTWRWIYWIIFIIATVSVALVFLFYRPRNQYIREEGKTTLEEVWDLDWIGFPLYAGGLLLFLLGITFGGNQLAWKSAGTICMIIIGAVLLVAFGLFEAYYDQIFPLFPPAIMRKVRGFAVVLVGTFLFGTLYYSTAVLWPVQIEALYTQNLIDVGWYASTLGIAGMIFGPIIGFVFTYFGHARILYTFAVGLATIAAGCMAIVTPDSRIASSVLVGIMGVSISWGMAIAGAMCQLAVSHEYLGLAANLAVTMRNIGGAVGTVIYMSIFSNRFKSNMMIDVAMPLLKSGVPPASITSVIAALTKKTPESILTTLKPEQFVIGVNGIKDAYVHALRVVYLVSIAFGVLATICAAFTMDVDHLLTNEIDIILDEGAMVTQGLTDTGEGHVIYREEQEAHHHRTPHKDSAQDKGVQVRHY</sequence>
<feature type="transmembrane region" description="Helical" evidence="7">
    <location>
        <begin position="389"/>
        <end position="415"/>
    </location>
</feature>
<keyword evidence="2" id="KW-0813">Transport</keyword>
<feature type="transmembrane region" description="Helical" evidence="7">
    <location>
        <begin position="90"/>
        <end position="111"/>
    </location>
</feature>
<evidence type="ECO:0000256" key="7">
    <source>
        <dbReference type="SAM" id="Phobius"/>
    </source>
</evidence>
<evidence type="ECO:0000313" key="9">
    <source>
        <dbReference type="EMBL" id="OCK72990.1"/>
    </source>
</evidence>
<dbReference type="PANTHER" id="PTHR23501">
    <property type="entry name" value="MAJOR FACILITATOR SUPERFAMILY"/>
    <property type="match status" value="1"/>
</dbReference>
<dbReference type="Pfam" id="PF06609">
    <property type="entry name" value="TRI12"/>
    <property type="match status" value="1"/>
</dbReference>
<evidence type="ECO:0000256" key="1">
    <source>
        <dbReference type="ARBA" id="ARBA00004141"/>
    </source>
</evidence>
<feature type="transmembrane region" description="Helical" evidence="7">
    <location>
        <begin position="123"/>
        <end position="147"/>
    </location>
</feature>
<dbReference type="PANTHER" id="PTHR23501:SF109">
    <property type="entry name" value="MAJOR FACILITATOR SUPERFAMILY (MFS) PROFILE DOMAIN-CONTAINING PROTEIN-RELATED"/>
    <property type="match status" value="1"/>
</dbReference>
<feature type="transmembrane region" description="Helical" evidence="7">
    <location>
        <begin position="265"/>
        <end position="282"/>
    </location>
</feature>
<dbReference type="InterPro" id="IPR020846">
    <property type="entry name" value="MFS_dom"/>
</dbReference>
<name>A0A8E2DWS0_9PEZI</name>
<feature type="transmembrane region" description="Helical" evidence="7">
    <location>
        <begin position="153"/>
        <end position="173"/>
    </location>
</feature>
<feature type="transmembrane region" description="Helical" evidence="7">
    <location>
        <begin position="483"/>
        <end position="503"/>
    </location>
</feature>
<keyword evidence="5 7" id="KW-0472">Membrane</keyword>
<feature type="transmembrane region" description="Helical" evidence="7">
    <location>
        <begin position="221"/>
        <end position="244"/>
    </location>
</feature>
<dbReference type="Gene3D" id="1.20.1250.20">
    <property type="entry name" value="MFS general substrate transporter like domains"/>
    <property type="match status" value="2"/>
</dbReference>
<dbReference type="PROSITE" id="PS50850">
    <property type="entry name" value="MFS"/>
    <property type="match status" value="1"/>
</dbReference>
<dbReference type="GO" id="GO:0005886">
    <property type="term" value="C:plasma membrane"/>
    <property type="evidence" value="ECO:0007669"/>
    <property type="project" value="TreeGrafter"/>
</dbReference>
<proteinExistence type="predicted"/>
<feature type="domain" description="Major facilitator superfamily (MFS) profile" evidence="8">
    <location>
        <begin position="1"/>
        <end position="453"/>
    </location>
</feature>
<evidence type="ECO:0000313" key="10">
    <source>
        <dbReference type="Proteomes" id="UP000250266"/>
    </source>
</evidence>
<feature type="transmembrane region" description="Helical" evidence="7">
    <location>
        <begin position="194"/>
        <end position="215"/>
    </location>
</feature>
<feature type="transmembrane region" description="Helical" evidence="7">
    <location>
        <begin position="302"/>
        <end position="325"/>
    </location>
</feature>
<dbReference type="SUPFAM" id="SSF103473">
    <property type="entry name" value="MFS general substrate transporter"/>
    <property type="match status" value="1"/>
</dbReference>
<dbReference type="GO" id="GO:0022857">
    <property type="term" value="F:transmembrane transporter activity"/>
    <property type="evidence" value="ECO:0007669"/>
    <property type="project" value="InterPro"/>
</dbReference>
<protein>
    <submittedName>
        <fullName evidence="9">Trichothecene efflux pump</fullName>
    </submittedName>
</protein>
<evidence type="ECO:0000256" key="4">
    <source>
        <dbReference type="ARBA" id="ARBA00022989"/>
    </source>
</evidence>
<evidence type="ECO:0000256" key="2">
    <source>
        <dbReference type="ARBA" id="ARBA00022448"/>
    </source>
</evidence>